<name>A0A4Y2IZX4_ARAVE</name>
<evidence type="ECO:0000313" key="2">
    <source>
        <dbReference type="Proteomes" id="UP000499080"/>
    </source>
</evidence>
<proteinExistence type="predicted"/>
<dbReference type="Proteomes" id="UP000499080">
    <property type="component" value="Unassembled WGS sequence"/>
</dbReference>
<keyword evidence="2" id="KW-1185">Reference proteome</keyword>
<comment type="caution">
    <text evidence="1">The sequence shown here is derived from an EMBL/GenBank/DDBJ whole genome shotgun (WGS) entry which is preliminary data.</text>
</comment>
<accession>A0A4Y2IZX4</accession>
<evidence type="ECO:0000313" key="1">
    <source>
        <dbReference type="EMBL" id="GBM83561.1"/>
    </source>
</evidence>
<organism evidence="1 2">
    <name type="scientific">Araneus ventricosus</name>
    <name type="common">Orbweaver spider</name>
    <name type="synonym">Epeira ventricosa</name>
    <dbReference type="NCBI Taxonomy" id="182803"/>
    <lineage>
        <taxon>Eukaryota</taxon>
        <taxon>Metazoa</taxon>
        <taxon>Ecdysozoa</taxon>
        <taxon>Arthropoda</taxon>
        <taxon>Chelicerata</taxon>
        <taxon>Arachnida</taxon>
        <taxon>Araneae</taxon>
        <taxon>Araneomorphae</taxon>
        <taxon>Entelegynae</taxon>
        <taxon>Araneoidea</taxon>
        <taxon>Araneidae</taxon>
        <taxon>Araneus</taxon>
    </lineage>
</organism>
<dbReference type="AlphaFoldDB" id="A0A4Y2IZX4"/>
<gene>
    <name evidence="1" type="ORF">AVEN_74948_1</name>
</gene>
<protein>
    <submittedName>
        <fullName evidence="1">Uncharacterized protein</fullName>
    </submittedName>
</protein>
<dbReference type="EMBL" id="BGPR01003091">
    <property type="protein sequence ID" value="GBM83561.1"/>
    <property type="molecule type" value="Genomic_DNA"/>
</dbReference>
<sequence length="105" mass="12395">MRCVYGAQFMRDGIVPEFYRKFKDGRTDVPVEDEQRWNSASSEDLFLRFDQMFRERDEDDFHLFAELKIGLGGQHFCTNEELQSSVETNLSMLAPTFYIGILVRR</sequence>
<reference evidence="1 2" key="1">
    <citation type="journal article" date="2019" name="Sci. Rep.">
        <title>Orb-weaving spider Araneus ventricosus genome elucidates the spidroin gene catalogue.</title>
        <authorList>
            <person name="Kono N."/>
            <person name="Nakamura H."/>
            <person name="Ohtoshi R."/>
            <person name="Moran D.A.P."/>
            <person name="Shinohara A."/>
            <person name="Yoshida Y."/>
            <person name="Fujiwara M."/>
            <person name="Mori M."/>
            <person name="Tomita M."/>
            <person name="Arakawa K."/>
        </authorList>
    </citation>
    <scope>NUCLEOTIDE SEQUENCE [LARGE SCALE GENOMIC DNA]</scope>
</reference>